<dbReference type="InterPro" id="IPR050080">
    <property type="entry name" value="RNase_PH"/>
</dbReference>
<dbReference type="PANTHER" id="PTHR11953">
    <property type="entry name" value="EXOSOME COMPLEX COMPONENT"/>
    <property type="match status" value="1"/>
</dbReference>
<dbReference type="Proteomes" id="UP000075714">
    <property type="component" value="Unassembled WGS sequence"/>
</dbReference>
<dbReference type="OrthoDB" id="27298at2759"/>
<evidence type="ECO:0000256" key="1">
    <source>
        <dbReference type="ARBA" id="ARBA00004496"/>
    </source>
</evidence>
<dbReference type="Pfam" id="PF01138">
    <property type="entry name" value="RNase_PH"/>
    <property type="match status" value="1"/>
</dbReference>
<dbReference type="GO" id="GO:0071028">
    <property type="term" value="P:nuclear mRNA surveillance"/>
    <property type="evidence" value="ECO:0007669"/>
    <property type="project" value="TreeGrafter"/>
</dbReference>
<dbReference type="GO" id="GO:0071051">
    <property type="term" value="P:poly(A)-dependent snoRNA 3'-end processing"/>
    <property type="evidence" value="ECO:0007669"/>
    <property type="project" value="TreeGrafter"/>
</dbReference>
<feature type="domain" description="Exoribonuclease phosphorolytic" evidence="6">
    <location>
        <begin position="18"/>
        <end position="148"/>
    </location>
</feature>
<dbReference type="EMBL" id="LSYV01000042">
    <property type="protein sequence ID" value="KXZ46723.1"/>
    <property type="molecule type" value="Genomic_DNA"/>
</dbReference>
<keyword evidence="5" id="KW-0271">Exosome</keyword>
<dbReference type="SUPFAM" id="SSF55666">
    <property type="entry name" value="Ribonuclease PH domain 2-like"/>
    <property type="match status" value="1"/>
</dbReference>
<dbReference type="Gene3D" id="3.30.230.70">
    <property type="entry name" value="GHMP Kinase, N-terminal domain"/>
    <property type="match status" value="1"/>
</dbReference>
<dbReference type="GO" id="GO:0000177">
    <property type="term" value="C:cytoplasmic exosome (RNase complex)"/>
    <property type="evidence" value="ECO:0007669"/>
    <property type="project" value="TreeGrafter"/>
</dbReference>
<gene>
    <name evidence="8" type="ORF">GPECTOR_41g688</name>
</gene>
<reference evidence="9" key="1">
    <citation type="journal article" date="2016" name="Nat. Commun.">
        <title>The Gonium pectorale genome demonstrates co-option of cell cycle regulation during the evolution of multicellularity.</title>
        <authorList>
            <person name="Hanschen E.R."/>
            <person name="Marriage T.N."/>
            <person name="Ferris P.J."/>
            <person name="Hamaji T."/>
            <person name="Toyoda A."/>
            <person name="Fujiyama A."/>
            <person name="Neme R."/>
            <person name="Noguchi H."/>
            <person name="Minakuchi Y."/>
            <person name="Suzuki M."/>
            <person name="Kawai-Toyooka H."/>
            <person name="Smith D.R."/>
            <person name="Sparks H."/>
            <person name="Anderson J."/>
            <person name="Bakaric R."/>
            <person name="Luria V."/>
            <person name="Karger A."/>
            <person name="Kirschner M.W."/>
            <person name="Durand P.M."/>
            <person name="Michod R.E."/>
            <person name="Nozaki H."/>
            <person name="Olson B.J."/>
        </authorList>
    </citation>
    <scope>NUCLEOTIDE SEQUENCE [LARGE SCALE GENOMIC DNA]</scope>
    <source>
        <strain evidence="9">NIES-2863</strain>
    </source>
</reference>
<evidence type="ECO:0000256" key="3">
    <source>
        <dbReference type="ARBA" id="ARBA00006678"/>
    </source>
</evidence>
<sequence>MEFVSPEGLRVDGRRPRELRRINCQLDVLTSADGSAIFEMGNTKVLAAVFGPHAVTRRADLREDRAIVVCEYSMAAFSTGERRRRGKGDRRSTELSMVIRNTLEQAVLTELLPRSQIDVYVQVLQADGGTRCAAINAAVLALAAAGVPLRDLVASCAAGHLDGTPLLDLNFTEDSGGGPDLAIAFAPRSEKLVLMQMDSRLPVETFETVLELAREGCRTISGVMRGALLEHTRRLALARGLVGAS</sequence>
<dbReference type="CDD" id="cd11370">
    <property type="entry name" value="RNase_PH_RRP41"/>
    <property type="match status" value="1"/>
</dbReference>
<dbReference type="STRING" id="33097.A0A150GAC7"/>
<comment type="caution">
    <text evidence="8">The sequence shown here is derived from an EMBL/GenBank/DDBJ whole genome shotgun (WGS) entry which is preliminary data.</text>
</comment>
<organism evidence="8 9">
    <name type="scientific">Gonium pectorale</name>
    <name type="common">Green alga</name>
    <dbReference type="NCBI Taxonomy" id="33097"/>
    <lineage>
        <taxon>Eukaryota</taxon>
        <taxon>Viridiplantae</taxon>
        <taxon>Chlorophyta</taxon>
        <taxon>core chlorophytes</taxon>
        <taxon>Chlorophyceae</taxon>
        <taxon>CS clade</taxon>
        <taxon>Chlamydomonadales</taxon>
        <taxon>Volvocaceae</taxon>
        <taxon>Gonium</taxon>
    </lineage>
</organism>
<evidence type="ECO:0000256" key="2">
    <source>
        <dbReference type="ARBA" id="ARBA00004604"/>
    </source>
</evidence>
<dbReference type="InterPro" id="IPR036345">
    <property type="entry name" value="ExoRNase_PH_dom2_sf"/>
</dbReference>
<accession>A0A150GAC7</accession>
<protein>
    <submittedName>
        <fullName evidence="8">Uncharacterized protein</fullName>
    </submittedName>
</protein>
<dbReference type="AlphaFoldDB" id="A0A150GAC7"/>
<dbReference type="GO" id="GO:0005730">
    <property type="term" value="C:nucleolus"/>
    <property type="evidence" value="ECO:0007669"/>
    <property type="project" value="UniProtKB-SubCell"/>
</dbReference>
<dbReference type="InterPro" id="IPR020568">
    <property type="entry name" value="Ribosomal_Su5_D2-typ_SF"/>
</dbReference>
<proteinExistence type="inferred from homology"/>
<keyword evidence="4" id="KW-0963">Cytoplasm</keyword>
<evidence type="ECO:0000313" key="9">
    <source>
        <dbReference type="Proteomes" id="UP000075714"/>
    </source>
</evidence>
<name>A0A150GAC7_GONPE</name>
<evidence type="ECO:0000256" key="5">
    <source>
        <dbReference type="ARBA" id="ARBA00022835"/>
    </source>
</evidence>
<evidence type="ECO:0000256" key="4">
    <source>
        <dbReference type="ARBA" id="ARBA00022490"/>
    </source>
</evidence>
<dbReference type="FunFam" id="3.30.230.70:FF:000004">
    <property type="entry name" value="Exosome complex component Rrp41"/>
    <property type="match status" value="1"/>
</dbReference>
<dbReference type="InterPro" id="IPR001247">
    <property type="entry name" value="ExoRNase_PH_dom1"/>
</dbReference>
<dbReference type="Pfam" id="PF03725">
    <property type="entry name" value="RNase_PH_C"/>
    <property type="match status" value="1"/>
</dbReference>
<comment type="subcellular location">
    <subcellularLocation>
        <location evidence="1">Cytoplasm</location>
    </subcellularLocation>
    <subcellularLocation>
        <location evidence="2">Nucleus</location>
        <location evidence="2">Nucleolus</location>
    </subcellularLocation>
</comment>
<dbReference type="GO" id="GO:0000176">
    <property type="term" value="C:nuclear exosome (RNase complex)"/>
    <property type="evidence" value="ECO:0007669"/>
    <property type="project" value="TreeGrafter"/>
</dbReference>
<dbReference type="SUPFAM" id="SSF54211">
    <property type="entry name" value="Ribosomal protein S5 domain 2-like"/>
    <property type="match status" value="1"/>
</dbReference>
<dbReference type="GO" id="GO:0003723">
    <property type="term" value="F:RNA binding"/>
    <property type="evidence" value="ECO:0007669"/>
    <property type="project" value="TreeGrafter"/>
</dbReference>
<dbReference type="GO" id="GO:0016075">
    <property type="term" value="P:rRNA catabolic process"/>
    <property type="evidence" value="ECO:0007669"/>
    <property type="project" value="TreeGrafter"/>
</dbReference>
<dbReference type="PANTHER" id="PTHR11953:SF0">
    <property type="entry name" value="EXOSOME COMPLEX COMPONENT RRP41"/>
    <property type="match status" value="1"/>
</dbReference>
<dbReference type="GO" id="GO:0034475">
    <property type="term" value="P:U4 snRNA 3'-end processing"/>
    <property type="evidence" value="ECO:0007669"/>
    <property type="project" value="TreeGrafter"/>
</dbReference>
<evidence type="ECO:0000259" key="7">
    <source>
        <dbReference type="Pfam" id="PF03725"/>
    </source>
</evidence>
<dbReference type="InterPro" id="IPR027408">
    <property type="entry name" value="PNPase/RNase_PH_dom_sf"/>
</dbReference>
<dbReference type="InterPro" id="IPR015847">
    <property type="entry name" value="ExoRNase_PH_dom2"/>
</dbReference>
<comment type="similarity">
    <text evidence="3">Belongs to the RNase PH family.</text>
</comment>
<keyword evidence="9" id="KW-1185">Reference proteome</keyword>
<evidence type="ECO:0000259" key="6">
    <source>
        <dbReference type="Pfam" id="PF01138"/>
    </source>
</evidence>
<feature type="domain" description="Exoribonuclease phosphorolytic" evidence="7">
    <location>
        <begin position="151"/>
        <end position="216"/>
    </location>
</feature>
<evidence type="ECO:0000313" key="8">
    <source>
        <dbReference type="EMBL" id="KXZ46723.1"/>
    </source>
</evidence>